<keyword evidence="4" id="KW-1185">Reference proteome</keyword>
<feature type="transmembrane region" description="Helical" evidence="2">
    <location>
        <begin position="169"/>
        <end position="190"/>
    </location>
</feature>
<reference evidence="3 4" key="1">
    <citation type="submission" date="2020-08" db="EMBL/GenBank/DDBJ databases">
        <title>Genome sequence of Leucobacter denitrificans KACC 14055T.</title>
        <authorList>
            <person name="Hyun D.-W."/>
            <person name="Bae J.-W."/>
        </authorList>
    </citation>
    <scope>NUCLEOTIDE SEQUENCE [LARGE SCALE GENOMIC DNA]</scope>
    <source>
        <strain evidence="3 4">KACC 14055</strain>
    </source>
</reference>
<keyword evidence="2" id="KW-0812">Transmembrane</keyword>
<accession>A0A7G9S6V2</accession>
<dbReference type="RefSeq" id="WP_187556041.1">
    <property type="nucleotide sequence ID" value="NZ_CP060716.1"/>
</dbReference>
<feature type="region of interest" description="Disordered" evidence="1">
    <location>
        <begin position="141"/>
        <end position="165"/>
    </location>
</feature>
<evidence type="ECO:0000313" key="3">
    <source>
        <dbReference type="EMBL" id="QNN63577.1"/>
    </source>
</evidence>
<proteinExistence type="predicted"/>
<feature type="region of interest" description="Disordered" evidence="1">
    <location>
        <begin position="197"/>
        <end position="241"/>
    </location>
</feature>
<feature type="compositionally biased region" description="Basic and acidic residues" evidence="1">
    <location>
        <begin position="19"/>
        <end position="39"/>
    </location>
</feature>
<feature type="compositionally biased region" description="Low complexity" evidence="1">
    <location>
        <begin position="219"/>
        <end position="228"/>
    </location>
</feature>
<dbReference type="AlphaFoldDB" id="A0A7G9S6V2"/>
<dbReference type="KEGG" id="ldn:H9L06_04500"/>
<sequence length="349" mass="36707">MSRNPLDELFGPRDDEESGKESARTEAEAEAKPEPGKEDETADNSEAGAESLTGSDAVTGTEPEAAEDLRPVILPEPVPAPKAAPTLPMTTPMTPSEPDEIAELFAGLPELPEVPETEVMGSLAGAAPPVSAAPVAASSQFAAPMQQRTAADELPTSPVPARGKGSRRALPWIIVGIVAVLMLIGAFIFVNAITGSDSEPEQTADAPTTQETPSEEPSEVPSETPSETPSEEPPVDEAPAVDVGTTFPMEISYAGITVDVSHQFTNVEWFYQAGPPERVLIQSGLMNSFPDSCAAMRSPEGLSPWGLERAEDDTWTVVRPAGTCEAAPELYDQVWGLMQAMADSATPLS</sequence>
<feature type="compositionally biased region" description="Low complexity" evidence="1">
    <location>
        <begin position="83"/>
        <end position="94"/>
    </location>
</feature>
<organism evidence="3 4">
    <name type="scientific">Leucobacter denitrificans</name>
    <dbReference type="NCBI Taxonomy" id="683042"/>
    <lineage>
        <taxon>Bacteria</taxon>
        <taxon>Bacillati</taxon>
        <taxon>Actinomycetota</taxon>
        <taxon>Actinomycetes</taxon>
        <taxon>Micrococcales</taxon>
        <taxon>Microbacteriaceae</taxon>
        <taxon>Leucobacter</taxon>
    </lineage>
</organism>
<evidence type="ECO:0000256" key="2">
    <source>
        <dbReference type="SAM" id="Phobius"/>
    </source>
</evidence>
<evidence type="ECO:0000256" key="1">
    <source>
        <dbReference type="SAM" id="MobiDB-lite"/>
    </source>
</evidence>
<keyword evidence="2" id="KW-0472">Membrane</keyword>
<feature type="region of interest" description="Disordered" evidence="1">
    <location>
        <begin position="1"/>
        <end position="97"/>
    </location>
</feature>
<evidence type="ECO:0000313" key="4">
    <source>
        <dbReference type="Proteomes" id="UP000515934"/>
    </source>
</evidence>
<keyword evidence="2" id="KW-1133">Transmembrane helix</keyword>
<gene>
    <name evidence="3" type="ORF">H9L06_04500</name>
</gene>
<protein>
    <submittedName>
        <fullName evidence="3">Uncharacterized protein</fullName>
    </submittedName>
</protein>
<name>A0A7G9S6V2_9MICO</name>
<dbReference type="EMBL" id="CP060716">
    <property type="protein sequence ID" value="QNN63577.1"/>
    <property type="molecule type" value="Genomic_DNA"/>
</dbReference>
<dbReference type="Proteomes" id="UP000515934">
    <property type="component" value="Chromosome"/>
</dbReference>